<gene>
    <name evidence="1" type="ORF">B0O95_102140</name>
</gene>
<organism evidence="1 2">
    <name type="scientific">Mycetohabitans endofungorum</name>
    <dbReference type="NCBI Taxonomy" id="417203"/>
    <lineage>
        <taxon>Bacteria</taxon>
        <taxon>Pseudomonadati</taxon>
        <taxon>Pseudomonadota</taxon>
        <taxon>Betaproteobacteria</taxon>
        <taxon>Burkholderiales</taxon>
        <taxon>Burkholderiaceae</taxon>
        <taxon>Mycetohabitans</taxon>
    </lineage>
</organism>
<sequence>MPDFPDGGAFATRNYLKHERVRILLLKGLNPDVLINLTIRRQ</sequence>
<keyword evidence="2" id="KW-1185">Reference proteome</keyword>
<dbReference type="AlphaFoldDB" id="A0A2P5KDF6"/>
<protein>
    <submittedName>
        <fullName evidence="1">Uncharacterized protein</fullName>
    </submittedName>
</protein>
<accession>A0A2P5KDF6</accession>
<name>A0A2P5KDF6_9BURK</name>
<evidence type="ECO:0000313" key="2">
    <source>
        <dbReference type="Proteomes" id="UP000243096"/>
    </source>
</evidence>
<dbReference type="EMBL" id="PRDW01000002">
    <property type="protein sequence ID" value="PPB84741.1"/>
    <property type="molecule type" value="Genomic_DNA"/>
</dbReference>
<evidence type="ECO:0000313" key="1">
    <source>
        <dbReference type="EMBL" id="PPB84741.1"/>
    </source>
</evidence>
<proteinExistence type="predicted"/>
<dbReference type="Proteomes" id="UP000243096">
    <property type="component" value="Unassembled WGS sequence"/>
</dbReference>
<comment type="caution">
    <text evidence="1">The sequence shown here is derived from an EMBL/GenBank/DDBJ whole genome shotgun (WGS) entry which is preliminary data.</text>
</comment>
<reference evidence="1 2" key="1">
    <citation type="submission" date="2018-01" db="EMBL/GenBank/DDBJ databases">
        <title>Genomic Encyclopedia of Type Strains, Phase III (KMG-III): the genomes of soil and plant-associated and newly described type strains.</title>
        <authorList>
            <person name="Whitman W."/>
        </authorList>
    </citation>
    <scope>NUCLEOTIDE SEQUENCE [LARGE SCALE GENOMIC DNA]</scope>
    <source>
        <strain evidence="1 2">HKI456</strain>
    </source>
</reference>